<name>A0A498I8Y2_MALDO</name>
<dbReference type="EMBL" id="RDQH01000339">
    <property type="protein sequence ID" value="RXH78644.1"/>
    <property type="molecule type" value="Genomic_DNA"/>
</dbReference>
<dbReference type="Proteomes" id="UP000290289">
    <property type="component" value="Chromosome 13"/>
</dbReference>
<proteinExistence type="predicted"/>
<comment type="caution">
    <text evidence="1">The sequence shown here is derived from an EMBL/GenBank/DDBJ whole genome shotgun (WGS) entry which is preliminary data.</text>
</comment>
<accession>A0A498I8Y2</accession>
<dbReference type="AlphaFoldDB" id="A0A498I8Y2"/>
<evidence type="ECO:0000313" key="2">
    <source>
        <dbReference type="Proteomes" id="UP000290289"/>
    </source>
</evidence>
<keyword evidence="2" id="KW-1185">Reference proteome</keyword>
<reference evidence="1 2" key="1">
    <citation type="submission" date="2018-10" db="EMBL/GenBank/DDBJ databases">
        <title>A high-quality apple genome assembly.</title>
        <authorList>
            <person name="Hu J."/>
        </authorList>
    </citation>
    <scope>NUCLEOTIDE SEQUENCE [LARGE SCALE GENOMIC DNA]</scope>
    <source>
        <strain evidence="2">cv. HFTH1</strain>
        <tissue evidence="1">Young leaf</tissue>
    </source>
</reference>
<organism evidence="1 2">
    <name type="scientific">Malus domestica</name>
    <name type="common">Apple</name>
    <name type="synonym">Pyrus malus</name>
    <dbReference type="NCBI Taxonomy" id="3750"/>
    <lineage>
        <taxon>Eukaryota</taxon>
        <taxon>Viridiplantae</taxon>
        <taxon>Streptophyta</taxon>
        <taxon>Embryophyta</taxon>
        <taxon>Tracheophyta</taxon>
        <taxon>Spermatophyta</taxon>
        <taxon>Magnoliopsida</taxon>
        <taxon>eudicotyledons</taxon>
        <taxon>Gunneridae</taxon>
        <taxon>Pentapetalae</taxon>
        <taxon>rosids</taxon>
        <taxon>fabids</taxon>
        <taxon>Rosales</taxon>
        <taxon>Rosaceae</taxon>
        <taxon>Amygdaloideae</taxon>
        <taxon>Maleae</taxon>
        <taxon>Malus</taxon>
    </lineage>
</organism>
<sequence>MYYHKIYRTLLSMEMGCWTLKNSELMAMVAAKKKSTLMEKKVVSSSMVVLAFASFLAKATTKPSTGKKRSLNPLPKKKVSLGQQTIIPKQVKKLVQKGQCQVLNPSMS</sequence>
<evidence type="ECO:0000313" key="1">
    <source>
        <dbReference type="EMBL" id="RXH78644.1"/>
    </source>
</evidence>
<protein>
    <submittedName>
        <fullName evidence="1">Uncharacterized protein</fullName>
    </submittedName>
</protein>
<gene>
    <name evidence="1" type="ORF">DVH24_002162</name>
</gene>